<evidence type="ECO:0000313" key="2">
    <source>
        <dbReference type="Proteomes" id="UP000288216"/>
    </source>
</evidence>
<dbReference type="EMBL" id="BFAA01148309">
    <property type="protein sequence ID" value="GCB85299.1"/>
    <property type="molecule type" value="Genomic_DNA"/>
</dbReference>
<sequence length="40" mass="4490">LEAAWAHAKASRELAAANTDEMEAYLSLDPYTEVQDYESE</sequence>
<evidence type="ECO:0000313" key="1">
    <source>
        <dbReference type="EMBL" id="GCB85299.1"/>
    </source>
</evidence>
<dbReference type="Proteomes" id="UP000288216">
    <property type="component" value="Unassembled WGS sequence"/>
</dbReference>
<keyword evidence="2" id="KW-1185">Reference proteome</keyword>
<name>A0A401QIW2_SCYTO</name>
<reference evidence="1 2" key="1">
    <citation type="journal article" date="2018" name="Nat. Ecol. Evol.">
        <title>Shark genomes provide insights into elasmobranch evolution and the origin of vertebrates.</title>
        <authorList>
            <person name="Hara Y"/>
            <person name="Yamaguchi K"/>
            <person name="Onimaru K"/>
            <person name="Kadota M"/>
            <person name="Koyanagi M"/>
            <person name="Keeley SD"/>
            <person name="Tatsumi K"/>
            <person name="Tanaka K"/>
            <person name="Motone F"/>
            <person name="Kageyama Y"/>
            <person name="Nozu R"/>
            <person name="Adachi N"/>
            <person name="Nishimura O"/>
            <person name="Nakagawa R"/>
            <person name="Tanegashima C"/>
            <person name="Kiyatake I"/>
            <person name="Matsumoto R"/>
            <person name="Murakumo K"/>
            <person name="Nishida K"/>
            <person name="Terakita A"/>
            <person name="Kuratani S"/>
            <person name="Sato K"/>
            <person name="Hyodo S Kuraku.S."/>
        </authorList>
    </citation>
    <scope>NUCLEOTIDE SEQUENCE [LARGE SCALE GENOMIC DNA]</scope>
</reference>
<organism evidence="1 2">
    <name type="scientific">Scyliorhinus torazame</name>
    <name type="common">Cloudy catshark</name>
    <name type="synonym">Catulus torazame</name>
    <dbReference type="NCBI Taxonomy" id="75743"/>
    <lineage>
        <taxon>Eukaryota</taxon>
        <taxon>Metazoa</taxon>
        <taxon>Chordata</taxon>
        <taxon>Craniata</taxon>
        <taxon>Vertebrata</taxon>
        <taxon>Chondrichthyes</taxon>
        <taxon>Elasmobranchii</taxon>
        <taxon>Galeomorphii</taxon>
        <taxon>Galeoidea</taxon>
        <taxon>Carcharhiniformes</taxon>
        <taxon>Scyliorhinidae</taxon>
        <taxon>Scyliorhinus</taxon>
    </lineage>
</organism>
<dbReference type="AlphaFoldDB" id="A0A401QIW2"/>
<feature type="non-terminal residue" evidence="1">
    <location>
        <position position="1"/>
    </location>
</feature>
<protein>
    <submittedName>
        <fullName evidence="1">Uncharacterized protein</fullName>
    </submittedName>
</protein>
<gene>
    <name evidence="1" type="ORF">scyTo_0026003</name>
</gene>
<proteinExistence type="predicted"/>
<comment type="caution">
    <text evidence="1">The sequence shown here is derived from an EMBL/GenBank/DDBJ whole genome shotgun (WGS) entry which is preliminary data.</text>
</comment>
<accession>A0A401QIW2</accession>